<proteinExistence type="predicted"/>
<gene>
    <name evidence="2" type="ORF">QBC47DRAFT_358110</name>
</gene>
<evidence type="ECO:0000256" key="1">
    <source>
        <dbReference type="SAM" id="MobiDB-lite"/>
    </source>
</evidence>
<dbReference type="Proteomes" id="UP001239445">
    <property type="component" value="Unassembled WGS sequence"/>
</dbReference>
<dbReference type="EMBL" id="MU839829">
    <property type="protein sequence ID" value="KAK1758239.1"/>
    <property type="molecule type" value="Genomic_DNA"/>
</dbReference>
<reference evidence="2" key="1">
    <citation type="submission" date="2023-06" db="EMBL/GenBank/DDBJ databases">
        <title>Genome-scale phylogeny and comparative genomics of the fungal order Sordariales.</title>
        <authorList>
            <consortium name="Lawrence Berkeley National Laboratory"/>
            <person name="Hensen N."/>
            <person name="Bonometti L."/>
            <person name="Westerberg I."/>
            <person name="Brannstrom I.O."/>
            <person name="Guillou S."/>
            <person name="Cros-Aarteil S."/>
            <person name="Calhoun S."/>
            <person name="Haridas S."/>
            <person name="Kuo A."/>
            <person name="Mondo S."/>
            <person name="Pangilinan J."/>
            <person name="Riley R."/>
            <person name="Labutti K."/>
            <person name="Andreopoulos B."/>
            <person name="Lipzen A."/>
            <person name="Chen C."/>
            <person name="Yanf M."/>
            <person name="Daum C."/>
            <person name="Ng V."/>
            <person name="Clum A."/>
            <person name="Steindorff A."/>
            <person name="Ohm R."/>
            <person name="Martin F."/>
            <person name="Silar P."/>
            <person name="Natvig D."/>
            <person name="Lalanne C."/>
            <person name="Gautier V."/>
            <person name="Ament-Velasquez S.L."/>
            <person name="Kruys A."/>
            <person name="Hutchinson M.I."/>
            <person name="Powell A.J."/>
            <person name="Barry K."/>
            <person name="Miller A.N."/>
            <person name="Grigoriev I.V."/>
            <person name="Debuchy R."/>
            <person name="Gladieux P."/>
            <person name="Thoren M.H."/>
            <person name="Johannesson H."/>
        </authorList>
    </citation>
    <scope>NUCLEOTIDE SEQUENCE</scope>
    <source>
        <strain evidence="2">PSN4</strain>
    </source>
</reference>
<keyword evidence="3" id="KW-1185">Reference proteome</keyword>
<evidence type="ECO:0000313" key="3">
    <source>
        <dbReference type="Proteomes" id="UP001239445"/>
    </source>
</evidence>
<accession>A0AAJ0BJD7</accession>
<protein>
    <submittedName>
        <fullName evidence="2">Uncharacterized protein</fullName>
    </submittedName>
</protein>
<feature type="region of interest" description="Disordered" evidence="1">
    <location>
        <begin position="113"/>
        <end position="132"/>
    </location>
</feature>
<comment type="caution">
    <text evidence="2">The sequence shown here is derived from an EMBL/GenBank/DDBJ whole genome shotgun (WGS) entry which is preliminary data.</text>
</comment>
<feature type="region of interest" description="Disordered" evidence="1">
    <location>
        <begin position="49"/>
        <end position="72"/>
    </location>
</feature>
<dbReference type="AlphaFoldDB" id="A0AAJ0BJD7"/>
<evidence type="ECO:0000313" key="2">
    <source>
        <dbReference type="EMBL" id="KAK1758239.1"/>
    </source>
</evidence>
<name>A0AAJ0BJD7_9PEZI</name>
<feature type="compositionally biased region" description="Low complexity" evidence="1">
    <location>
        <begin position="113"/>
        <end position="124"/>
    </location>
</feature>
<sequence>MGRKNLACPRHGLLSLSLAGSEYHTGVGRMEHGVQSSSSSMARPEMRYLLQPSPDSKGGTRPTPAAAGDRTGSERYRREIYIVLRDACTASGCTSNSGPSDCATCQQQQQQQQRRAGGQGSSSRQKSDGGRLLAIDGKMRRIIQDQGQRESGREVVAGSRKGRGLHSFSPWLPVFLPSTALTASLPRLPKAVSGISQRAFDAGPIPSSDTIQAADKTDNFIIWSRGS</sequence>
<organism evidence="2 3">
    <name type="scientific">Echria macrotheca</name>
    <dbReference type="NCBI Taxonomy" id="438768"/>
    <lineage>
        <taxon>Eukaryota</taxon>
        <taxon>Fungi</taxon>
        <taxon>Dikarya</taxon>
        <taxon>Ascomycota</taxon>
        <taxon>Pezizomycotina</taxon>
        <taxon>Sordariomycetes</taxon>
        <taxon>Sordariomycetidae</taxon>
        <taxon>Sordariales</taxon>
        <taxon>Schizotheciaceae</taxon>
        <taxon>Echria</taxon>
    </lineage>
</organism>